<sequence length="149" mass="17168">METLLELQGSIRIGSTTWREAEEDERALQEPFWSFESPSEKRTIKILLLRRFPQLIPLLIECFEESDPQDTVYPGHTGDYDEVVMELLVLLFGISPELENASLPQLRDAVEGALARRFGEMPEKEDTERAVRLIHARIKEQKDDSEPLS</sequence>
<dbReference type="Proteomes" id="UP000317422">
    <property type="component" value="Unassembled WGS sequence"/>
</dbReference>
<dbReference type="AlphaFoldDB" id="A0A543NLX3"/>
<dbReference type="OrthoDB" id="5197846at2"/>
<accession>A0A543NLX3</accession>
<organism evidence="1 2">
    <name type="scientific">Haloactinospora alba</name>
    <dbReference type="NCBI Taxonomy" id="405555"/>
    <lineage>
        <taxon>Bacteria</taxon>
        <taxon>Bacillati</taxon>
        <taxon>Actinomycetota</taxon>
        <taxon>Actinomycetes</taxon>
        <taxon>Streptosporangiales</taxon>
        <taxon>Nocardiopsidaceae</taxon>
        <taxon>Haloactinospora</taxon>
    </lineage>
</organism>
<comment type="caution">
    <text evidence="1">The sequence shown here is derived from an EMBL/GenBank/DDBJ whole genome shotgun (WGS) entry which is preliminary data.</text>
</comment>
<protein>
    <submittedName>
        <fullName evidence="1">Uncharacterized protein</fullName>
    </submittedName>
</protein>
<gene>
    <name evidence="1" type="ORF">FHX37_2810</name>
</gene>
<evidence type="ECO:0000313" key="2">
    <source>
        <dbReference type="Proteomes" id="UP000317422"/>
    </source>
</evidence>
<proteinExistence type="predicted"/>
<reference evidence="1 2" key="1">
    <citation type="submission" date="2019-06" db="EMBL/GenBank/DDBJ databases">
        <title>Sequencing the genomes of 1000 actinobacteria strains.</title>
        <authorList>
            <person name="Klenk H.-P."/>
        </authorList>
    </citation>
    <scope>NUCLEOTIDE SEQUENCE [LARGE SCALE GENOMIC DNA]</scope>
    <source>
        <strain evidence="1 2">DSM 45015</strain>
    </source>
</reference>
<evidence type="ECO:0000313" key="1">
    <source>
        <dbReference type="EMBL" id="TQN32826.1"/>
    </source>
</evidence>
<dbReference type="RefSeq" id="WP_141924275.1">
    <property type="nucleotide sequence ID" value="NZ_VFQC01000001.1"/>
</dbReference>
<keyword evidence="2" id="KW-1185">Reference proteome</keyword>
<dbReference type="EMBL" id="VFQC01000001">
    <property type="protein sequence ID" value="TQN32826.1"/>
    <property type="molecule type" value="Genomic_DNA"/>
</dbReference>
<name>A0A543NLX3_9ACTN</name>